<evidence type="ECO:0000313" key="2">
    <source>
        <dbReference type="EMBL" id="GGJ89140.1"/>
    </source>
</evidence>
<evidence type="ECO:0000259" key="1">
    <source>
        <dbReference type="SMART" id="SM00860"/>
    </source>
</evidence>
<dbReference type="InterPro" id="IPR018958">
    <property type="entry name" value="Knr4/Smi1-like_dom"/>
</dbReference>
<dbReference type="Proteomes" id="UP000635726">
    <property type="component" value="Unassembled WGS sequence"/>
</dbReference>
<accession>A0A917PRY5</accession>
<dbReference type="SUPFAM" id="SSF160631">
    <property type="entry name" value="SMI1/KNR4-like"/>
    <property type="match status" value="1"/>
</dbReference>
<feature type="domain" description="Knr4/Smi1-like" evidence="1">
    <location>
        <begin position="24"/>
        <end position="163"/>
    </location>
</feature>
<dbReference type="RefSeq" id="WP_188964749.1">
    <property type="nucleotide sequence ID" value="NZ_BMOE01000023.1"/>
</dbReference>
<keyword evidence="3" id="KW-1185">Reference proteome</keyword>
<dbReference type="EMBL" id="BMOE01000023">
    <property type="protein sequence ID" value="GGJ89140.1"/>
    <property type="molecule type" value="Genomic_DNA"/>
</dbReference>
<organism evidence="2 3">
    <name type="scientific">Deinococcus aquiradiocola</name>
    <dbReference type="NCBI Taxonomy" id="393059"/>
    <lineage>
        <taxon>Bacteria</taxon>
        <taxon>Thermotogati</taxon>
        <taxon>Deinococcota</taxon>
        <taxon>Deinococci</taxon>
        <taxon>Deinococcales</taxon>
        <taxon>Deinococcaceae</taxon>
        <taxon>Deinococcus</taxon>
    </lineage>
</organism>
<dbReference type="Gene3D" id="3.40.1580.10">
    <property type="entry name" value="SMI1/KNR4-like"/>
    <property type="match status" value="1"/>
</dbReference>
<dbReference type="InterPro" id="IPR037883">
    <property type="entry name" value="Knr4/Smi1-like_sf"/>
</dbReference>
<dbReference type="SMART" id="SM00860">
    <property type="entry name" value="SMI1_KNR4"/>
    <property type="match status" value="1"/>
</dbReference>
<dbReference type="Pfam" id="PF14568">
    <property type="entry name" value="SUKH_6"/>
    <property type="match status" value="1"/>
</dbReference>
<reference evidence="2" key="1">
    <citation type="journal article" date="2014" name="Int. J. Syst. Evol. Microbiol.">
        <title>Complete genome sequence of Corynebacterium casei LMG S-19264T (=DSM 44701T), isolated from a smear-ripened cheese.</title>
        <authorList>
            <consortium name="US DOE Joint Genome Institute (JGI-PGF)"/>
            <person name="Walter F."/>
            <person name="Albersmeier A."/>
            <person name="Kalinowski J."/>
            <person name="Ruckert C."/>
        </authorList>
    </citation>
    <scope>NUCLEOTIDE SEQUENCE</scope>
    <source>
        <strain evidence="2">JCM 14371</strain>
    </source>
</reference>
<reference evidence="2" key="2">
    <citation type="submission" date="2020-09" db="EMBL/GenBank/DDBJ databases">
        <authorList>
            <person name="Sun Q."/>
            <person name="Ohkuma M."/>
        </authorList>
    </citation>
    <scope>NUCLEOTIDE SEQUENCE</scope>
    <source>
        <strain evidence="2">JCM 14371</strain>
    </source>
</reference>
<gene>
    <name evidence="2" type="ORF">GCM10008939_36490</name>
</gene>
<comment type="caution">
    <text evidence="2">The sequence shown here is derived from an EMBL/GenBank/DDBJ whole genome shotgun (WGS) entry which is preliminary data.</text>
</comment>
<name>A0A917PRY5_9DEIO</name>
<evidence type="ECO:0000313" key="3">
    <source>
        <dbReference type="Proteomes" id="UP000635726"/>
    </source>
</evidence>
<protein>
    <recommendedName>
        <fullName evidence="1">Knr4/Smi1-like domain-containing protein</fullName>
    </recommendedName>
</protein>
<proteinExistence type="predicted"/>
<sequence length="176" mass="19920">MDESNKEFWSVEAIQYQKEYFGEELSPEKISEIQSELGYTIPASYISLMQTRNGGYPVNTCFPTNQPNNWADDHVAIVDIFGIGKQNELTLCGGTGSQFWIDEWGYPEIGVYFADCPTAGHQMVALDYRECGPQGEPKVVYVDQGNDYSIIELARDFATFIRGLLPEEQFEEADED</sequence>
<dbReference type="AlphaFoldDB" id="A0A917PRY5"/>